<dbReference type="Pfam" id="PF00488">
    <property type="entry name" value="MutS_V"/>
    <property type="match status" value="1"/>
</dbReference>
<dbReference type="PANTHER" id="PTHR11361">
    <property type="entry name" value="DNA MISMATCH REPAIR PROTEIN MUTS FAMILY MEMBER"/>
    <property type="match status" value="1"/>
</dbReference>
<dbReference type="InterPro" id="IPR045076">
    <property type="entry name" value="MutS"/>
</dbReference>
<dbReference type="CDD" id="cd03283">
    <property type="entry name" value="ABC_MutS-like"/>
    <property type="match status" value="1"/>
</dbReference>
<keyword evidence="3" id="KW-0238">DNA-binding</keyword>
<feature type="transmembrane region" description="Helical" evidence="4">
    <location>
        <begin position="56"/>
        <end position="73"/>
    </location>
</feature>
<dbReference type="InterPro" id="IPR000432">
    <property type="entry name" value="DNA_mismatch_repair_MutS_C"/>
</dbReference>
<dbReference type="SUPFAM" id="SSF52540">
    <property type="entry name" value="P-loop containing nucleoside triphosphate hydrolases"/>
    <property type="match status" value="1"/>
</dbReference>
<dbReference type="Proteomes" id="UP000579281">
    <property type="component" value="Unassembled WGS sequence"/>
</dbReference>
<name>A0A841KS36_9FIRM</name>
<evidence type="ECO:0000313" key="7">
    <source>
        <dbReference type="Proteomes" id="UP000579281"/>
    </source>
</evidence>
<dbReference type="GO" id="GO:0006298">
    <property type="term" value="P:mismatch repair"/>
    <property type="evidence" value="ECO:0007669"/>
    <property type="project" value="InterPro"/>
</dbReference>
<keyword evidence="2" id="KW-0067">ATP-binding</keyword>
<dbReference type="GO" id="GO:0140664">
    <property type="term" value="F:ATP-dependent DNA damage sensor activity"/>
    <property type="evidence" value="ECO:0007669"/>
    <property type="project" value="InterPro"/>
</dbReference>
<dbReference type="Gene3D" id="3.40.50.300">
    <property type="entry name" value="P-loop containing nucleotide triphosphate hydrolases"/>
    <property type="match status" value="1"/>
</dbReference>
<comment type="caution">
    <text evidence="6">The sequence shown here is derived from an EMBL/GenBank/DDBJ whole genome shotgun (WGS) entry which is preliminary data.</text>
</comment>
<keyword evidence="4" id="KW-1133">Transmembrane helix</keyword>
<dbReference type="GO" id="GO:0030983">
    <property type="term" value="F:mismatched DNA binding"/>
    <property type="evidence" value="ECO:0007669"/>
    <property type="project" value="InterPro"/>
</dbReference>
<dbReference type="AlphaFoldDB" id="A0A841KS36"/>
<feature type="transmembrane region" description="Helical" evidence="4">
    <location>
        <begin position="32"/>
        <end position="50"/>
    </location>
</feature>
<reference evidence="6 7" key="1">
    <citation type="submission" date="2020-08" db="EMBL/GenBank/DDBJ databases">
        <title>Genomic Encyclopedia of Type Strains, Phase IV (KMG-IV): sequencing the most valuable type-strain genomes for metagenomic binning, comparative biology and taxonomic classification.</title>
        <authorList>
            <person name="Goeker M."/>
        </authorList>
    </citation>
    <scope>NUCLEOTIDE SEQUENCE [LARGE SCALE GENOMIC DNA]</scope>
    <source>
        <strain evidence="6 7">DSM 103526</strain>
    </source>
</reference>
<evidence type="ECO:0000313" key="6">
    <source>
        <dbReference type="EMBL" id="MBB6216237.1"/>
    </source>
</evidence>
<dbReference type="PANTHER" id="PTHR11361:SF99">
    <property type="entry name" value="DNA MISMATCH REPAIR PROTEIN"/>
    <property type="match status" value="1"/>
</dbReference>
<gene>
    <name evidence="6" type="ORF">HNQ80_002336</name>
</gene>
<dbReference type="SUPFAM" id="SSF48334">
    <property type="entry name" value="DNA repair protein MutS, domain III"/>
    <property type="match status" value="1"/>
</dbReference>
<evidence type="ECO:0000256" key="2">
    <source>
        <dbReference type="ARBA" id="ARBA00022840"/>
    </source>
</evidence>
<proteinExistence type="predicted"/>
<evidence type="ECO:0000256" key="1">
    <source>
        <dbReference type="ARBA" id="ARBA00022741"/>
    </source>
</evidence>
<feature type="transmembrane region" description="Helical" evidence="4">
    <location>
        <begin position="213"/>
        <end position="233"/>
    </location>
</feature>
<dbReference type="GO" id="GO:0005829">
    <property type="term" value="C:cytosol"/>
    <property type="evidence" value="ECO:0007669"/>
    <property type="project" value="TreeGrafter"/>
</dbReference>
<sequence>MKNPEIAYRRKQKHYGWLHKRQHQAANKISKIRLIVSLVGIIIGVILFSMGKNSMAVLGLVVTLCLFVPLVICHKKMKRKSRYSEVLWKMNEEAILRITGKWHAFADKGQDFRNEAHPYAEDLDVFGDGSLFQWINTALTVLGRKKLAEFLANPSKELEKIRDRQGAIKELANLLRWRQRFAAEAHLAADEIFNPEPLVQWLKSSNTTYGKKWLQILMCILPGMTMLLGWHSFVNQAISYRYFIAAVGIHLMILKIGRKEREAIFRTVYRYKNDIGIYMGMITWIEQQEFESPYLNRVKAQMINERKELPSKQIKRFFQVVEIFSQRYNAVFLLINILFLWDYHSLWKLERWKDESGRYFDQWLNGIGEIEALASLSIIGYDHPDWALPEILSGEPVLLAQEMGHPLLTQKCIRNDFKIKRPTSVLLITGSNMSGKSTFLRSAGVNLVLAYAGTPVYARGFQCAIMEVHTCMRVHDDLGQSISSFYAELLRIRKIIDAVKKEKPVFFLLDEIFKGTNSHDRHLGAKALIKQLIQGKTMGLVSTHDLELGDLEQETQGAVQNFHFKEYYEENELRFDYKLRSGISTTRNAMYLIKMAGIDVDNKNI</sequence>
<keyword evidence="7" id="KW-1185">Reference proteome</keyword>
<dbReference type="InterPro" id="IPR036187">
    <property type="entry name" value="DNA_mismatch_repair_MutS_sf"/>
</dbReference>
<dbReference type="GO" id="GO:0005524">
    <property type="term" value="F:ATP binding"/>
    <property type="evidence" value="ECO:0007669"/>
    <property type="project" value="UniProtKB-KW"/>
</dbReference>
<dbReference type="SMART" id="SM00534">
    <property type="entry name" value="MUTSac"/>
    <property type="match status" value="1"/>
</dbReference>
<dbReference type="InterPro" id="IPR027417">
    <property type="entry name" value="P-loop_NTPase"/>
</dbReference>
<keyword evidence="4" id="KW-0812">Transmembrane</keyword>
<keyword evidence="1" id="KW-0547">Nucleotide-binding</keyword>
<dbReference type="EMBL" id="JACHEN010000013">
    <property type="protein sequence ID" value="MBB6216237.1"/>
    <property type="molecule type" value="Genomic_DNA"/>
</dbReference>
<evidence type="ECO:0000259" key="5">
    <source>
        <dbReference type="SMART" id="SM00534"/>
    </source>
</evidence>
<keyword evidence="4" id="KW-0472">Membrane</keyword>
<dbReference type="Gene3D" id="1.10.1420.10">
    <property type="match status" value="1"/>
</dbReference>
<protein>
    <submittedName>
        <fullName evidence="6">Ca2+/Na+ antiporter</fullName>
    </submittedName>
</protein>
<dbReference type="RefSeq" id="WP_184310775.1">
    <property type="nucleotide sequence ID" value="NZ_JACHEN010000013.1"/>
</dbReference>
<feature type="domain" description="DNA mismatch repair proteins mutS family" evidence="5">
    <location>
        <begin position="423"/>
        <end position="602"/>
    </location>
</feature>
<evidence type="ECO:0000256" key="3">
    <source>
        <dbReference type="ARBA" id="ARBA00023125"/>
    </source>
</evidence>
<organism evidence="6 7">
    <name type="scientific">Anaerosolibacter carboniphilus</name>
    <dbReference type="NCBI Taxonomy" id="1417629"/>
    <lineage>
        <taxon>Bacteria</taxon>
        <taxon>Bacillati</taxon>
        <taxon>Bacillota</taxon>
        <taxon>Clostridia</taxon>
        <taxon>Peptostreptococcales</taxon>
        <taxon>Thermotaleaceae</taxon>
        <taxon>Anaerosolibacter</taxon>
    </lineage>
</organism>
<evidence type="ECO:0000256" key="4">
    <source>
        <dbReference type="SAM" id="Phobius"/>
    </source>
</evidence>
<accession>A0A841KS36</accession>